<dbReference type="InterPro" id="IPR008868">
    <property type="entry name" value="TniB"/>
</dbReference>
<protein>
    <submittedName>
        <fullName evidence="2">Transposase</fullName>
    </submittedName>
</protein>
<dbReference type="InterPro" id="IPR025662">
    <property type="entry name" value="Sigma_54_int_dom_ATP-bd_1"/>
</dbReference>
<proteinExistence type="predicted"/>
<organism evidence="2 3">
    <name type="scientific">Nostoc minutum NIES-26</name>
    <dbReference type="NCBI Taxonomy" id="1844469"/>
    <lineage>
        <taxon>Bacteria</taxon>
        <taxon>Bacillati</taxon>
        <taxon>Cyanobacteriota</taxon>
        <taxon>Cyanophyceae</taxon>
        <taxon>Nostocales</taxon>
        <taxon>Nostocaceae</taxon>
        <taxon>Nostoc</taxon>
    </lineage>
</organism>
<dbReference type="InterPro" id="IPR003593">
    <property type="entry name" value="AAA+_ATPase"/>
</dbReference>
<keyword evidence="3" id="KW-1185">Reference proteome</keyword>
<feature type="domain" description="AAA+ ATPase" evidence="1">
    <location>
        <begin position="49"/>
        <end position="205"/>
    </location>
</feature>
<dbReference type="Pfam" id="PF05621">
    <property type="entry name" value="TniB"/>
    <property type="match status" value="1"/>
</dbReference>
<dbReference type="EMBL" id="LXQD01000096">
    <property type="protein sequence ID" value="RCJ38657.1"/>
    <property type="molecule type" value="Genomic_DNA"/>
</dbReference>
<evidence type="ECO:0000313" key="3">
    <source>
        <dbReference type="Proteomes" id="UP000252107"/>
    </source>
</evidence>
<dbReference type="Gene3D" id="3.40.50.300">
    <property type="entry name" value="P-loop containing nucleotide triphosphate hydrolases"/>
    <property type="match status" value="1"/>
</dbReference>
<accession>A0A367RQ15</accession>
<dbReference type="PROSITE" id="PS00675">
    <property type="entry name" value="SIGMA54_INTERACT_1"/>
    <property type="match status" value="1"/>
</dbReference>
<dbReference type="AlphaFoldDB" id="A0A367RQ15"/>
<name>A0A367RQ15_9NOSO</name>
<comment type="caution">
    <text evidence="2">The sequence shown here is derived from an EMBL/GenBank/DDBJ whole genome shotgun (WGS) entry which is preliminary data.</text>
</comment>
<dbReference type="InterPro" id="IPR027417">
    <property type="entry name" value="P-loop_NTPase"/>
</dbReference>
<sequence>MPKIPKSLSYMTLSEKLSIANNIYVAYPRFKEILSAIEDCHNFSNLKDEPECLFLKGETGAGKTTIFKSYAQKYPRVETDSGTIVKLLSVTIPSPATVKSVVSKLLWELGDPAYEKGTISNQTIRLIGLMKDCGVSLVFLDEFQHFIDRDSAKVLRTVSDWLKNLILDTKVPMVLIGLPEAEAVFKFNPQLSRRFANRYNLSPFSWTEDCGKEFRTFLHAIESQLPLELESNLASEEMAFRFYYASDGIIAYVMKLVRYGTYLTLTEGLNKLDYPVLARAFEKYVRADKPYKKNPFLNDDCLVNLENKISLNESLVNIGSTNQRIKTKKRNQKASDVLHK</sequence>
<reference evidence="2" key="1">
    <citation type="submission" date="2016-04" db="EMBL/GenBank/DDBJ databases">
        <authorList>
            <person name="Tabuchi Yagui T.R."/>
        </authorList>
    </citation>
    <scope>NUCLEOTIDE SEQUENCE [LARGE SCALE GENOMIC DNA]</scope>
    <source>
        <strain evidence="2">NIES-26</strain>
    </source>
</reference>
<dbReference type="SUPFAM" id="SSF52540">
    <property type="entry name" value="P-loop containing nucleoside triphosphate hydrolases"/>
    <property type="match status" value="1"/>
</dbReference>
<dbReference type="SMART" id="SM00382">
    <property type="entry name" value="AAA"/>
    <property type="match status" value="1"/>
</dbReference>
<dbReference type="Proteomes" id="UP000252107">
    <property type="component" value="Unassembled WGS sequence"/>
</dbReference>
<gene>
    <name evidence="2" type="ORF">A6770_39665</name>
</gene>
<evidence type="ECO:0000313" key="2">
    <source>
        <dbReference type="EMBL" id="RCJ38657.1"/>
    </source>
</evidence>
<evidence type="ECO:0000259" key="1">
    <source>
        <dbReference type="SMART" id="SM00382"/>
    </source>
</evidence>